<dbReference type="Pfam" id="PF00514">
    <property type="entry name" value="Arm"/>
    <property type="match status" value="1"/>
</dbReference>
<dbReference type="InterPro" id="IPR042856">
    <property type="entry name" value="RSP14"/>
</dbReference>
<dbReference type="SMART" id="SM00185">
    <property type="entry name" value="ARM"/>
    <property type="match status" value="3"/>
</dbReference>
<gene>
    <name evidence="3" type="primary">rtdr1</name>
</gene>
<dbReference type="Gene3D" id="1.25.10.10">
    <property type="entry name" value="Leucine-rich Repeat Variant"/>
    <property type="match status" value="2"/>
</dbReference>
<dbReference type="eggNOG" id="KOG0167">
    <property type="taxonomic scope" value="Eukaryota"/>
</dbReference>
<evidence type="ECO:0000256" key="2">
    <source>
        <dbReference type="PROSITE-ProRule" id="PRU00259"/>
    </source>
</evidence>
<accession>A7MC42</accession>
<name>A7MC42_XENTR</name>
<sequence>QSGATKLIWRGPNALILHRSICSDRCGVDLVFDIELNTTYLSAQHPSVKRRNIVEGLLDLSAPCKEMAQARISCCLPPNIDPTKSPVAFGERALPKLNEELKDSELITRQRALMALCDLVHDPENVYQAVHLGFLESLKSLLHDQDSTVRQKATEVFYIMAGHSVGRQGILKSDVIPAISKLLDDPVVICRQNMHKTFEMVSELPAGAAALVKANLVVQLVQKLECELEDIQMIILETLHFMLQTDVLQALSAGAVGILKGKLSHPSAGIRRMAAKALMDICVPLEGKETVCQEEVVPLLVHLLQDSDNEVRANAAGALMNITITTQGKYAAINSGAIPKLLALVSDGYSRVRLNSLKALTTLSEAPEGRKVLLADVNIIQSCLDDQSEAVRRAAAIAIQVIQWKP</sequence>
<dbReference type="InterPro" id="IPR011989">
    <property type="entry name" value="ARM-like"/>
</dbReference>
<evidence type="ECO:0000313" key="3">
    <source>
        <dbReference type="EMBL" id="AAI52036.1"/>
    </source>
</evidence>
<organism evidence="3">
    <name type="scientific">Xenopus tropicalis</name>
    <name type="common">Western clawed frog</name>
    <name type="synonym">Silurana tropicalis</name>
    <dbReference type="NCBI Taxonomy" id="8364"/>
    <lineage>
        <taxon>Eukaryota</taxon>
        <taxon>Metazoa</taxon>
        <taxon>Chordata</taxon>
        <taxon>Craniata</taxon>
        <taxon>Vertebrata</taxon>
        <taxon>Euteleostomi</taxon>
        <taxon>Amphibia</taxon>
        <taxon>Batrachia</taxon>
        <taxon>Anura</taxon>
        <taxon>Pipoidea</taxon>
        <taxon>Pipidae</taxon>
        <taxon>Xenopodinae</taxon>
        <taxon>Xenopus</taxon>
        <taxon>Silurana</taxon>
    </lineage>
</organism>
<protein>
    <submittedName>
        <fullName evidence="3">Rtdr1 protein</fullName>
    </submittedName>
</protein>
<dbReference type="EMBL" id="BC152035">
    <property type="protein sequence ID" value="AAI52036.1"/>
    <property type="molecule type" value="mRNA"/>
</dbReference>
<dbReference type="InterPro" id="IPR000225">
    <property type="entry name" value="Armadillo"/>
</dbReference>
<dbReference type="PROSITE" id="PS50176">
    <property type="entry name" value="ARM_REPEAT"/>
    <property type="match status" value="1"/>
</dbReference>
<dbReference type="InterPro" id="IPR021133">
    <property type="entry name" value="HEAT_type_2"/>
</dbReference>
<dbReference type="PANTHER" id="PTHR15599:SF1">
    <property type="entry name" value="RADIAL SPOKE HEAD 14 HOMOLOG"/>
    <property type="match status" value="1"/>
</dbReference>
<proteinExistence type="evidence at transcript level"/>
<feature type="non-terminal residue" evidence="3">
    <location>
        <position position="1"/>
    </location>
</feature>
<feature type="repeat" description="HEAT" evidence="1">
    <location>
        <begin position="296"/>
        <end position="332"/>
    </location>
</feature>
<evidence type="ECO:0000256" key="1">
    <source>
        <dbReference type="PROSITE-ProRule" id="PRU00103"/>
    </source>
</evidence>
<dbReference type="PANTHER" id="PTHR15599">
    <property type="entry name" value="RTDR1"/>
    <property type="match status" value="1"/>
</dbReference>
<dbReference type="PROSITE" id="PS50077">
    <property type="entry name" value="HEAT_REPEAT"/>
    <property type="match status" value="1"/>
</dbReference>
<dbReference type="AlphaFoldDB" id="A7MC42"/>
<reference evidence="3" key="1">
    <citation type="submission" date="2007-08" db="EMBL/GenBank/DDBJ databases">
        <authorList>
            <consortium name="NIH - Xenopus Gene Collection (XGC) project"/>
        </authorList>
    </citation>
    <scope>NUCLEOTIDE SEQUENCE [LARGE SCALE MRNA]</scope>
    <source>
        <tissue evidence="3">Testes</tissue>
    </source>
</reference>
<feature type="repeat" description="ARM" evidence="2">
    <location>
        <begin position="295"/>
        <end position="337"/>
    </location>
</feature>
<dbReference type="InterPro" id="IPR016024">
    <property type="entry name" value="ARM-type_fold"/>
</dbReference>
<dbReference type="HOGENOM" id="CLU_057538_0_0_1"/>
<dbReference type="SUPFAM" id="SSF48371">
    <property type="entry name" value="ARM repeat"/>
    <property type="match status" value="1"/>
</dbReference>